<feature type="chain" id="PRO_5039633671" evidence="1">
    <location>
        <begin position="24"/>
        <end position="285"/>
    </location>
</feature>
<feature type="signal peptide" evidence="1">
    <location>
        <begin position="1"/>
        <end position="23"/>
    </location>
</feature>
<dbReference type="PROSITE" id="PS51257">
    <property type="entry name" value="PROKAR_LIPOPROTEIN"/>
    <property type="match status" value="1"/>
</dbReference>
<keyword evidence="4" id="KW-1185">Reference proteome</keyword>
<dbReference type="EMBL" id="VUMY01000001">
    <property type="protein sequence ID" value="MST48798.1"/>
    <property type="molecule type" value="Genomic_DNA"/>
</dbReference>
<dbReference type="Pfam" id="PF14133">
    <property type="entry name" value="DUF4300"/>
    <property type="match status" value="1"/>
</dbReference>
<dbReference type="InterPro" id="IPR025389">
    <property type="entry name" value="DUF4300"/>
</dbReference>
<organism evidence="3 4">
    <name type="scientific">Mobiluncus porci</name>
    <dbReference type="NCBI Taxonomy" id="2652278"/>
    <lineage>
        <taxon>Bacteria</taxon>
        <taxon>Bacillati</taxon>
        <taxon>Actinomycetota</taxon>
        <taxon>Actinomycetes</taxon>
        <taxon>Actinomycetales</taxon>
        <taxon>Actinomycetaceae</taxon>
        <taxon>Mobiluncus</taxon>
    </lineage>
</organism>
<evidence type="ECO:0000313" key="3">
    <source>
        <dbReference type="EMBL" id="MST48798.1"/>
    </source>
</evidence>
<sequence length="285" mass="30722">MRKILAAVAVVALCGLGGCQTGAGAEAASPSSQVSSSSANASYQVSNLADKTSVAEVTAALKTALPAADVEKFMGLVKDYNDTIQNTSLTSGFQAKAPEYDMAAISELWQKSKGTFVGTDCRINTFTLLKDTIESRASGSDGTLLFMDLEAIQDGKLFDGPDTEKFQQLFSRIPTESTKDVKVHAQKMREHFASFDFGSKASMVSVVVHDTLEGSYLFVGHVGVLVADQGGYLFLEKLTFEEPYQALKFQTKEACFQYLLGKYSAYTDEHSAKPFIMENGELAAS</sequence>
<feature type="domain" description="DUF4300" evidence="2">
    <location>
        <begin position="45"/>
        <end position="282"/>
    </location>
</feature>
<keyword evidence="1" id="KW-0732">Signal</keyword>
<gene>
    <name evidence="3" type="ORF">FYJ63_00730</name>
</gene>
<accession>A0A7K0K068</accession>
<proteinExistence type="predicted"/>
<comment type="caution">
    <text evidence="3">The sequence shown here is derived from an EMBL/GenBank/DDBJ whole genome shotgun (WGS) entry which is preliminary data.</text>
</comment>
<name>A0A7K0K068_9ACTO</name>
<dbReference type="AlphaFoldDB" id="A0A7K0K068"/>
<dbReference type="Proteomes" id="UP000442535">
    <property type="component" value="Unassembled WGS sequence"/>
</dbReference>
<evidence type="ECO:0000259" key="2">
    <source>
        <dbReference type="Pfam" id="PF14133"/>
    </source>
</evidence>
<evidence type="ECO:0000256" key="1">
    <source>
        <dbReference type="SAM" id="SignalP"/>
    </source>
</evidence>
<reference evidence="3 4" key="1">
    <citation type="submission" date="2019-08" db="EMBL/GenBank/DDBJ databases">
        <title>In-depth cultivation of the pig gut microbiome towards novel bacterial diversity and tailored functional studies.</title>
        <authorList>
            <person name="Wylensek D."/>
            <person name="Hitch T.C.A."/>
            <person name="Clavel T."/>
        </authorList>
    </citation>
    <scope>NUCLEOTIDE SEQUENCE [LARGE SCALE GENOMIC DNA]</scope>
    <source>
        <strain evidence="3 4">RF-GAM-744-WT-7</strain>
    </source>
</reference>
<protein>
    <submittedName>
        <fullName evidence="3">DUF4300 family protein</fullName>
    </submittedName>
</protein>
<evidence type="ECO:0000313" key="4">
    <source>
        <dbReference type="Proteomes" id="UP000442535"/>
    </source>
</evidence>
<dbReference type="RefSeq" id="WP_154542799.1">
    <property type="nucleotide sequence ID" value="NZ_VUMY01000001.1"/>
</dbReference>